<dbReference type="GO" id="GO:0005524">
    <property type="term" value="F:ATP binding"/>
    <property type="evidence" value="ECO:0007669"/>
    <property type="project" value="UniProtKB-KW"/>
</dbReference>
<evidence type="ECO:0000313" key="3">
    <source>
        <dbReference type="EMBL" id="MFC3198117.1"/>
    </source>
</evidence>
<dbReference type="Pfam" id="PF04326">
    <property type="entry name" value="SLFN_AlbA_2"/>
    <property type="match status" value="1"/>
</dbReference>
<accession>A0ABV7JS58</accession>
<dbReference type="Pfam" id="PF13749">
    <property type="entry name" value="HATPase_c_4"/>
    <property type="match status" value="1"/>
</dbReference>
<dbReference type="Gene3D" id="3.30.565.60">
    <property type="match status" value="1"/>
</dbReference>
<dbReference type="Proteomes" id="UP001595526">
    <property type="component" value="Unassembled WGS sequence"/>
</dbReference>
<sequence length="637" mass="72015">MESTKDLIQKLNIADECTTIEAKKGSAIDRSILETVCAFANEPALGGGNILLGVEQEKDSLFPQYVVSGVTNPDKLQLDLSTQCASVFNQPVRPEISVEQVSGNTVLNVFVPELPEGQKPVYFRNEGLPRGAYRRIGSSDQRCTDDDLFVFYNKEDSLDGSVVKDSSWNDVSEEAISLYRNLRAKVNPYAEELQYNDTDLLRALGCMRNDNGEIKLTYAGLLLFGSRIAHRRLLPMVRVDYIRVPGNDWIADPDNRFVTIDMRGSLLEMVQRVFSQISDDLPKGFLLPEGELQAESIGLPTRVLREAIVNALIHRTYRENQPIQIIRYSNRLEIINPGFSLKPEEYLGEPGSKNRNPHIAAVFHDTNLAETKGSGIRTMRALMQKANLLPPTFESNHSRNQFTTRLLLHHFLSEEDVKWLATFEPYDLNDDQKRALIFIKEVGAIDNSAYRQLNSIDTLKASADLRDLRKKDILYQKGKGKATYYIPGITFARYQEDDVVRKPLNTPALELKTPPPALNTPPSTALNTPPPELNTPPLTKPNTPPADELPPDKDIEEIVVKIGDLGERVNDANKVKELILEICKIRPYKASEIAKLFNREEDYFKRKYLSSMIADKTLTYTYPEMINHPEQAYKTKD</sequence>
<keyword evidence="3" id="KW-0547">Nucleotide-binding</keyword>
<proteinExistence type="predicted"/>
<dbReference type="InterPro" id="IPR038461">
    <property type="entry name" value="Schlafen_AlbA_2_dom_sf"/>
</dbReference>
<comment type="caution">
    <text evidence="3">The sequence shown here is derived from an EMBL/GenBank/DDBJ whole genome shotgun (WGS) entry which is preliminary data.</text>
</comment>
<dbReference type="PANTHER" id="PTHR30595:SF6">
    <property type="entry name" value="SCHLAFEN ALBA-2 DOMAIN-CONTAINING PROTEIN"/>
    <property type="match status" value="1"/>
</dbReference>
<organism evidence="3 4">
    <name type="scientific">Parapedobacter deserti</name>
    <dbReference type="NCBI Taxonomy" id="1912957"/>
    <lineage>
        <taxon>Bacteria</taxon>
        <taxon>Pseudomonadati</taxon>
        <taxon>Bacteroidota</taxon>
        <taxon>Sphingobacteriia</taxon>
        <taxon>Sphingobacteriales</taxon>
        <taxon>Sphingobacteriaceae</taxon>
        <taxon>Parapedobacter</taxon>
    </lineage>
</organism>
<feature type="compositionally biased region" description="Pro residues" evidence="1">
    <location>
        <begin position="528"/>
        <end position="548"/>
    </location>
</feature>
<dbReference type="PANTHER" id="PTHR30595">
    <property type="entry name" value="GLPR-RELATED TRANSCRIPTIONAL REPRESSOR"/>
    <property type="match status" value="1"/>
</dbReference>
<name>A0ABV7JS58_9SPHI</name>
<reference evidence="4" key="1">
    <citation type="journal article" date="2019" name="Int. J. Syst. Evol. Microbiol.">
        <title>The Global Catalogue of Microorganisms (GCM) 10K type strain sequencing project: providing services to taxonomists for standard genome sequencing and annotation.</title>
        <authorList>
            <consortium name="The Broad Institute Genomics Platform"/>
            <consortium name="The Broad Institute Genome Sequencing Center for Infectious Disease"/>
            <person name="Wu L."/>
            <person name="Ma J."/>
        </authorList>
    </citation>
    <scope>NUCLEOTIDE SEQUENCE [LARGE SCALE GENOMIC DNA]</scope>
    <source>
        <strain evidence="4">KCTC 52416</strain>
    </source>
</reference>
<dbReference type="InterPro" id="IPR007421">
    <property type="entry name" value="Schlafen_AlbA_2_dom"/>
</dbReference>
<dbReference type="EMBL" id="JBHRTA010000031">
    <property type="protein sequence ID" value="MFC3198117.1"/>
    <property type="molecule type" value="Genomic_DNA"/>
</dbReference>
<evidence type="ECO:0000259" key="2">
    <source>
        <dbReference type="Pfam" id="PF04326"/>
    </source>
</evidence>
<dbReference type="InterPro" id="IPR036388">
    <property type="entry name" value="WH-like_DNA-bd_sf"/>
</dbReference>
<keyword evidence="3" id="KW-0067">ATP-binding</keyword>
<evidence type="ECO:0000313" key="4">
    <source>
        <dbReference type="Proteomes" id="UP001595526"/>
    </source>
</evidence>
<dbReference type="InterPro" id="IPR038475">
    <property type="entry name" value="RecG_C_sf"/>
</dbReference>
<dbReference type="RefSeq" id="WP_379022474.1">
    <property type="nucleotide sequence ID" value="NZ_JBHRTA010000031.1"/>
</dbReference>
<protein>
    <submittedName>
        <fullName evidence="3">ATP-binding protein</fullName>
    </submittedName>
</protein>
<keyword evidence="4" id="KW-1185">Reference proteome</keyword>
<feature type="domain" description="Schlafen AlbA-2" evidence="2">
    <location>
        <begin position="16"/>
        <end position="143"/>
    </location>
</feature>
<dbReference type="Gene3D" id="3.30.950.30">
    <property type="entry name" value="Schlafen, AAA domain"/>
    <property type="match status" value="1"/>
</dbReference>
<evidence type="ECO:0000256" key="1">
    <source>
        <dbReference type="SAM" id="MobiDB-lite"/>
    </source>
</evidence>
<feature type="region of interest" description="Disordered" evidence="1">
    <location>
        <begin position="506"/>
        <end position="551"/>
    </location>
</feature>
<dbReference type="Gene3D" id="1.10.10.10">
    <property type="entry name" value="Winged helix-like DNA-binding domain superfamily/Winged helix DNA-binding domain"/>
    <property type="match status" value="1"/>
</dbReference>
<dbReference type="Gene3D" id="6.10.10.130">
    <property type="match status" value="1"/>
</dbReference>
<gene>
    <name evidence="3" type="ORF">ACFOET_10895</name>
</gene>